<name>A0A0K2GAB0_NITMO</name>
<organism evidence="1 2">
    <name type="scientific">Nitrospira moscoviensis</name>
    <dbReference type="NCBI Taxonomy" id="42253"/>
    <lineage>
        <taxon>Bacteria</taxon>
        <taxon>Pseudomonadati</taxon>
        <taxon>Nitrospirota</taxon>
        <taxon>Nitrospiria</taxon>
        <taxon>Nitrospirales</taxon>
        <taxon>Nitrospiraceae</taxon>
        <taxon>Nitrospira</taxon>
    </lineage>
</organism>
<dbReference type="Proteomes" id="UP000069205">
    <property type="component" value="Chromosome"/>
</dbReference>
<dbReference type="EMBL" id="CP011801">
    <property type="protein sequence ID" value="ALA57888.1"/>
    <property type="molecule type" value="Genomic_DNA"/>
</dbReference>
<sequence>MGSLLRDATKQCAGEARIRCVIQACRIIFRNPAETQPILRIPFTELSGEDMQKVIGYEVGGYDYGWFGSIRSNGQGWHELLHNDGLRDFVQEALAQIGRGATEAAALRVAQEVFERCVSIPRVGPATPTRLLAIYRPDLFFSVNRNSIKNLSQLFRETQGHLRTWGGYKQALQVTWRATWYQSPRPVGNDEQRAWDARVALLDAYCYADESE</sequence>
<accession>A0A0K2GAB0</accession>
<dbReference type="AlphaFoldDB" id="A0A0K2GAB0"/>
<dbReference type="KEGG" id="nmv:NITMOv2_1461"/>
<dbReference type="STRING" id="42253.NITMOv2_1461"/>
<proteinExistence type="predicted"/>
<evidence type="ECO:0000313" key="1">
    <source>
        <dbReference type="EMBL" id="ALA57888.1"/>
    </source>
</evidence>
<protein>
    <submittedName>
        <fullName evidence="1">Uncharacterized protein</fullName>
    </submittedName>
</protein>
<keyword evidence="2" id="KW-1185">Reference proteome</keyword>
<dbReference type="PATRIC" id="fig|42253.5.peg.1432"/>
<evidence type="ECO:0000313" key="2">
    <source>
        <dbReference type="Proteomes" id="UP000069205"/>
    </source>
</evidence>
<gene>
    <name evidence="1" type="ORF">NITMOv2_1461</name>
</gene>
<reference evidence="1 2" key="1">
    <citation type="journal article" date="2015" name="Proc. Natl. Acad. Sci. U.S.A.">
        <title>Expanded metabolic versatility of ubiquitous nitrite-oxidizing bacteria from the genus Nitrospira.</title>
        <authorList>
            <person name="Koch H."/>
            <person name="Lucker S."/>
            <person name="Albertsen M."/>
            <person name="Kitzinger K."/>
            <person name="Herbold C."/>
            <person name="Spieck E."/>
            <person name="Nielsen P.H."/>
            <person name="Wagner M."/>
            <person name="Daims H."/>
        </authorList>
    </citation>
    <scope>NUCLEOTIDE SEQUENCE [LARGE SCALE GENOMIC DNA]</scope>
    <source>
        <strain evidence="1 2">NSP M-1</strain>
    </source>
</reference>